<feature type="domain" description="GH15-like" evidence="2">
    <location>
        <begin position="29"/>
        <end position="70"/>
    </location>
</feature>
<dbReference type="GO" id="GO:0005975">
    <property type="term" value="P:carbohydrate metabolic process"/>
    <property type="evidence" value="ECO:0007669"/>
    <property type="project" value="InterPro"/>
</dbReference>
<accession>A0A6N8GRG6</accession>
<feature type="compositionally biased region" description="Basic and acidic residues" evidence="1">
    <location>
        <begin position="79"/>
        <end position="90"/>
    </location>
</feature>
<organism evidence="3 4">
    <name type="scientific">Kocuria sediminis</name>
    <dbReference type="NCBI Taxonomy" id="1038857"/>
    <lineage>
        <taxon>Bacteria</taxon>
        <taxon>Bacillati</taxon>
        <taxon>Actinomycetota</taxon>
        <taxon>Actinomycetes</taxon>
        <taxon>Micrococcales</taxon>
        <taxon>Micrococcaceae</taxon>
        <taxon>Kocuria</taxon>
    </lineage>
</organism>
<feature type="region of interest" description="Disordered" evidence="1">
    <location>
        <begin position="1"/>
        <end position="20"/>
    </location>
</feature>
<dbReference type="Pfam" id="PF00723">
    <property type="entry name" value="Glyco_hydro_15"/>
    <property type="match status" value="1"/>
</dbReference>
<sequence>MADQRAEHSSTPLVEQFARGGRPTDARALLDELVGYAADLGLYAEEYAPAIQRLAGNSPQAFSHLSFIRTTDAVEEATGEDRLSERDRRPTAGHPVPKGAGPGV</sequence>
<dbReference type="InterPro" id="IPR011613">
    <property type="entry name" value="GH15-like"/>
</dbReference>
<evidence type="ECO:0000256" key="1">
    <source>
        <dbReference type="SAM" id="MobiDB-lite"/>
    </source>
</evidence>
<dbReference type="InterPro" id="IPR012341">
    <property type="entry name" value="6hp_glycosidase-like_sf"/>
</dbReference>
<reference evidence="3 4" key="1">
    <citation type="submission" date="2019-12" db="EMBL/GenBank/DDBJ databases">
        <authorList>
            <person name="Shi Y."/>
        </authorList>
    </citation>
    <scope>NUCLEOTIDE SEQUENCE [LARGE SCALE GENOMIC DNA]</scope>
    <source>
        <strain evidence="3 4">JCM 17929</strain>
    </source>
</reference>
<dbReference type="Gene3D" id="1.50.10.10">
    <property type="match status" value="1"/>
</dbReference>
<name>A0A6N8GRG6_9MICC</name>
<dbReference type="Proteomes" id="UP000436989">
    <property type="component" value="Unassembled WGS sequence"/>
</dbReference>
<keyword evidence="4" id="KW-1185">Reference proteome</keyword>
<evidence type="ECO:0000259" key="2">
    <source>
        <dbReference type="Pfam" id="PF00723"/>
    </source>
</evidence>
<evidence type="ECO:0000313" key="4">
    <source>
        <dbReference type="Proteomes" id="UP000436989"/>
    </source>
</evidence>
<dbReference type="InterPro" id="IPR008928">
    <property type="entry name" value="6-hairpin_glycosidase_sf"/>
</dbReference>
<proteinExistence type="predicted"/>
<protein>
    <recommendedName>
        <fullName evidence="2">GH15-like domain-containing protein</fullName>
    </recommendedName>
</protein>
<evidence type="ECO:0000313" key="3">
    <source>
        <dbReference type="EMBL" id="MUN64797.1"/>
    </source>
</evidence>
<dbReference type="EMBL" id="WOGU01000020">
    <property type="protein sequence ID" value="MUN64797.1"/>
    <property type="molecule type" value="Genomic_DNA"/>
</dbReference>
<comment type="caution">
    <text evidence="3">The sequence shown here is derived from an EMBL/GenBank/DDBJ whole genome shotgun (WGS) entry which is preliminary data.</text>
</comment>
<dbReference type="RefSeq" id="WP_156270675.1">
    <property type="nucleotide sequence ID" value="NZ_WOGU01000020.1"/>
</dbReference>
<gene>
    <name evidence="3" type="ORF">GMA12_16900</name>
</gene>
<dbReference type="SUPFAM" id="SSF48208">
    <property type="entry name" value="Six-hairpin glycosidases"/>
    <property type="match status" value="1"/>
</dbReference>
<feature type="region of interest" description="Disordered" evidence="1">
    <location>
        <begin position="73"/>
        <end position="104"/>
    </location>
</feature>
<dbReference type="AlphaFoldDB" id="A0A6N8GRG6"/>